<dbReference type="AlphaFoldDB" id="A0A8X6J050"/>
<keyword evidence="2" id="KW-1185">Reference proteome</keyword>
<proteinExistence type="predicted"/>
<dbReference type="EMBL" id="BMAW01048480">
    <property type="protein sequence ID" value="GFS66102.1"/>
    <property type="molecule type" value="Genomic_DNA"/>
</dbReference>
<evidence type="ECO:0000313" key="2">
    <source>
        <dbReference type="Proteomes" id="UP000887013"/>
    </source>
</evidence>
<reference evidence="1" key="1">
    <citation type="submission" date="2020-08" db="EMBL/GenBank/DDBJ databases">
        <title>Multicomponent nature underlies the extraordinary mechanical properties of spider dragline silk.</title>
        <authorList>
            <person name="Kono N."/>
            <person name="Nakamura H."/>
            <person name="Mori M."/>
            <person name="Yoshida Y."/>
            <person name="Ohtoshi R."/>
            <person name="Malay A.D."/>
            <person name="Moran D.A.P."/>
            <person name="Tomita M."/>
            <person name="Numata K."/>
            <person name="Arakawa K."/>
        </authorList>
    </citation>
    <scope>NUCLEOTIDE SEQUENCE</scope>
</reference>
<protein>
    <submittedName>
        <fullName evidence="1">Uncharacterized protein</fullName>
    </submittedName>
</protein>
<evidence type="ECO:0000313" key="1">
    <source>
        <dbReference type="EMBL" id="GFS66102.1"/>
    </source>
</evidence>
<gene>
    <name evidence="1" type="ORF">NPIL_108021</name>
</gene>
<sequence>MLEDNIRCSLPSGPKRHVKASETLNDGNQENLGNLNAFQKMNIRMLFQMSDPFSNVMVVGDQGWGSSRGVVGSSSLG</sequence>
<accession>A0A8X6J050</accession>
<comment type="caution">
    <text evidence="1">The sequence shown here is derived from an EMBL/GenBank/DDBJ whole genome shotgun (WGS) entry which is preliminary data.</text>
</comment>
<organism evidence="1 2">
    <name type="scientific">Nephila pilipes</name>
    <name type="common">Giant wood spider</name>
    <name type="synonym">Nephila maculata</name>
    <dbReference type="NCBI Taxonomy" id="299642"/>
    <lineage>
        <taxon>Eukaryota</taxon>
        <taxon>Metazoa</taxon>
        <taxon>Ecdysozoa</taxon>
        <taxon>Arthropoda</taxon>
        <taxon>Chelicerata</taxon>
        <taxon>Arachnida</taxon>
        <taxon>Araneae</taxon>
        <taxon>Araneomorphae</taxon>
        <taxon>Entelegynae</taxon>
        <taxon>Araneoidea</taxon>
        <taxon>Nephilidae</taxon>
        <taxon>Nephila</taxon>
    </lineage>
</organism>
<dbReference type="Proteomes" id="UP000887013">
    <property type="component" value="Unassembled WGS sequence"/>
</dbReference>
<name>A0A8X6J050_NEPPI</name>